<feature type="transmembrane region" description="Helical" evidence="1">
    <location>
        <begin position="143"/>
        <end position="161"/>
    </location>
</feature>
<feature type="transmembrane region" description="Helical" evidence="1">
    <location>
        <begin position="28"/>
        <end position="48"/>
    </location>
</feature>
<dbReference type="Pfam" id="PF20128">
    <property type="entry name" value="DUF6518"/>
    <property type="match status" value="1"/>
</dbReference>
<comment type="caution">
    <text evidence="2">The sequence shown here is derived from an EMBL/GenBank/DDBJ whole genome shotgun (WGS) entry which is preliminary data.</text>
</comment>
<feature type="transmembrane region" description="Helical" evidence="1">
    <location>
        <begin position="190"/>
        <end position="209"/>
    </location>
</feature>
<protein>
    <submittedName>
        <fullName evidence="2">Uncharacterized protein</fullName>
    </submittedName>
</protein>
<reference evidence="3" key="1">
    <citation type="submission" date="2018-04" db="EMBL/GenBank/DDBJ databases">
        <authorList>
            <person name="Liu S."/>
            <person name="Wang Z."/>
            <person name="Li J."/>
        </authorList>
    </citation>
    <scope>NUCLEOTIDE SEQUENCE [LARGE SCALE GENOMIC DNA]</scope>
    <source>
        <strain evidence="3">S1194</strain>
    </source>
</reference>
<evidence type="ECO:0000313" key="3">
    <source>
        <dbReference type="Proteomes" id="UP000244978"/>
    </source>
</evidence>
<dbReference type="EMBL" id="QEEX01000001">
    <property type="protein sequence ID" value="PWB96993.1"/>
    <property type="molecule type" value="Genomic_DNA"/>
</dbReference>
<dbReference type="InterPro" id="IPR045393">
    <property type="entry name" value="DUF6518"/>
</dbReference>
<feature type="transmembrane region" description="Helical" evidence="1">
    <location>
        <begin position="110"/>
        <end position="131"/>
    </location>
</feature>
<dbReference type="RefSeq" id="WP_108996996.1">
    <property type="nucleotide sequence ID" value="NZ_QEEX01000001.1"/>
</dbReference>
<evidence type="ECO:0000313" key="2">
    <source>
        <dbReference type="EMBL" id="PWB96993.1"/>
    </source>
</evidence>
<feature type="transmembrane region" description="Helical" evidence="1">
    <location>
        <begin position="167"/>
        <end position="183"/>
    </location>
</feature>
<dbReference type="AlphaFoldDB" id="A0A2U1SZN0"/>
<keyword evidence="3" id="KW-1185">Reference proteome</keyword>
<keyword evidence="1" id="KW-1133">Transmembrane helix</keyword>
<accession>A0A2U1SZN0</accession>
<gene>
    <name evidence="2" type="ORF">DF220_03445</name>
</gene>
<sequence length="215" mass="21792">MTDRRDPAPPDAAANRSFLVTDKPHTPAGTLAIALCGGALLGAVAWALAAALPFPWHTLATTSALWGLVAAGFVILQRASGTLAVATGALALLSMTGTYALLTQAPLRSAVIYLVVGAMAGALFGLAASVLSSTRWQDQTFAAGVLGGIVGGEGLYGIAVIDSAGPQWWTELALGLIIAALIGRGRRRMLSVATAAMVAALLLSAYSAYDSLMVG</sequence>
<keyword evidence="1" id="KW-0812">Transmembrane</keyword>
<proteinExistence type="predicted"/>
<name>A0A2U1SZN0_9MICO</name>
<feature type="transmembrane region" description="Helical" evidence="1">
    <location>
        <begin position="83"/>
        <end position="104"/>
    </location>
</feature>
<keyword evidence="1" id="KW-0472">Membrane</keyword>
<evidence type="ECO:0000256" key="1">
    <source>
        <dbReference type="SAM" id="Phobius"/>
    </source>
</evidence>
<organism evidence="2 3">
    <name type="scientific">Homoserinimonas hongtaonis</name>
    <dbReference type="NCBI Taxonomy" id="2079791"/>
    <lineage>
        <taxon>Bacteria</taxon>
        <taxon>Bacillati</taxon>
        <taxon>Actinomycetota</taxon>
        <taxon>Actinomycetes</taxon>
        <taxon>Micrococcales</taxon>
        <taxon>Microbacteriaceae</taxon>
        <taxon>Homoserinimonas</taxon>
    </lineage>
</organism>
<dbReference type="Proteomes" id="UP000244978">
    <property type="component" value="Unassembled WGS sequence"/>
</dbReference>
<feature type="transmembrane region" description="Helical" evidence="1">
    <location>
        <begin position="54"/>
        <end position="76"/>
    </location>
</feature>